<dbReference type="EMBL" id="JACSPS010000001">
    <property type="protein sequence ID" value="MBD8017615.1"/>
    <property type="molecule type" value="Genomic_DNA"/>
</dbReference>
<dbReference type="RefSeq" id="WP_251832815.1">
    <property type="nucleotide sequence ID" value="NZ_JACSPS010000001.1"/>
</dbReference>
<protein>
    <submittedName>
        <fullName evidence="1">Uncharacterized protein</fullName>
    </submittedName>
</protein>
<evidence type="ECO:0000313" key="1">
    <source>
        <dbReference type="EMBL" id="MBD8017615.1"/>
    </source>
</evidence>
<gene>
    <name evidence="1" type="ORF">H9628_03945</name>
</gene>
<evidence type="ECO:0000313" key="2">
    <source>
        <dbReference type="Proteomes" id="UP000626242"/>
    </source>
</evidence>
<accession>A0ABR8WKR5</accession>
<name>A0ABR8WKR5_9FLAO</name>
<dbReference type="Proteomes" id="UP000626242">
    <property type="component" value="Unassembled WGS sequence"/>
</dbReference>
<proteinExistence type="predicted"/>
<keyword evidence="2" id="KW-1185">Reference proteome</keyword>
<reference evidence="1 2" key="1">
    <citation type="submission" date="2020-08" db="EMBL/GenBank/DDBJ databases">
        <title>A Genomic Blueprint of the Chicken Gut Microbiome.</title>
        <authorList>
            <person name="Gilroy R."/>
            <person name="Ravi A."/>
            <person name="Getino M."/>
            <person name="Pursley I."/>
            <person name="Horton D.L."/>
            <person name="Alikhan N.-F."/>
            <person name="Baker D."/>
            <person name="Gharbi K."/>
            <person name="Hall N."/>
            <person name="Watson M."/>
            <person name="Adriaenssens E.M."/>
            <person name="Foster-Nyarko E."/>
            <person name="Jarju S."/>
            <person name="Secka A."/>
            <person name="Antonio M."/>
            <person name="Oren A."/>
            <person name="Chaudhuri R."/>
            <person name="La Ragione R.M."/>
            <person name="Hildebrand F."/>
            <person name="Pallen M.J."/>
        </authorList>
    </citation>
    <scope>NUCLEOTIDE SEQUENCE [LARGE SCALE GENOMIC DNA]</scope>
    <source>
        <strain evidence="1 2">Sa1CVA4</strain>
    </source>
</reference>
<sequence>MSHWKFAKAIRENEEFRIEGLNIWNHYWHCVDKKVEVAGPDGGNIYYFKEYQIANSDKTVNFVAGEFSDAKVGVYIKDELREGKL</sequence>
<comment type="caution">
    <text evidence="1">The sequence shown here is derived from an EMBL/GenBank/DDBJ whole genome shotgun (WGS) entry which is preliminary data.</text>
</comment>
<organism evidence="1 2">
    <name type="scientific">Kaistella pullorum</name>
    <dbReference type="NCBI Taxonomy" id="2763074"/>
    <lineage>
        <taxon>Bacteria</taxon>
        <taxon>Pseudomonadati</taxon>
        <taxon>Bacteroidota</taxon>
        <taxon>Flavobacteriia</taxon>
        <taxon>Flavobacteriales</taxon>
        <taxon>Weeksellaceae</taxon>
        <taxon>Chryseobacterium group</taxon>
        <taxon>Kaistella</taxon>
    </lineage>
</organism>